<feature type="compositionally biased region" description="Basic and acidic residues" evidence="1">
    <location>
        <begin position="220"/>
        <end position="231"/>
    </location>
</feature>
<evidence type="ECO:0000313" key="2">
    <source>
        <dbReference type="Proteomes" id="UP000095287"/>
    </source>
</evidence>
<organism evidence="2 3">
    <name type="scientific">Steinernema glaseri</name>
    <dbReference type="NCBI Taxonomy" id="37863"/>
    <lineage>
        <taxon>Eukaryota</taxon>
        <taxon>Metazoa</taxon>
        <taxon>Ecdysozoa</taxon>
        <taxon>Nematoda</taxon>
        <taxon>Chromadorea</taxon>
        <taxon>Rhabditida</taxon>
        <taxon>Tylenchina</taxon>
        <taxon>Panagrolaimomorpha</taxon>
        <taxon>Strongyloidoidea</taxon>
        <taxon>Steinernematidae</taxon>
        <taxon>Steinernema</taxon>
    </lineage>
</organism>
<sequence length="284" mass="30488">MLECGSGFASSSASAEHIDPLTRLYKLSRLLNNIVSSSIVSSSSSHTMASVASTVLLVLALSAASLAYPYPGYGDYGYYHPGSEHRQGDRYGSDAERYGAYDKGAEGYRQGWKSGDHGHYNGDFEKEAHENGDGAWNDGKEYYNAEADKGHKHAAGEHGDRAAEDAEGSKKYSYFSEGSGPQGYYKKGYFGSEGYDHESAQAHEVKDAHGNGFAKASQNAEKEHSGKKSAFEKAGGAKGAKGNDYEQHESGYKLGEIKHALEGQGHHASDSGDDFKFGAGYGHH</sequence>
<accession>A0A1I8AHI0</accession>
<proteinExistence type="predicted"/>
<feature type="compositionally biased region" description="Basic and acidic residues" evidence="1">
    <location>
        <begin position="241"/>
        <end position="276"/>
    </location>
</feature>
<feature type="region of interest" description="Disordered" evidence="1">
    <location>
        <begin position="215"/>
        <end position="284"/>
    </location>
</feature>
<keyword evidence="2" id="KW-1185">Reference proteome</keyword>
<evidence type="ECO:0000313" key="3">
    <source>
        <dbReference type="WBParaSite" id="L893_g5838.t1"/>
    </source>
</evidence>
<protein>
    <submittedName>
        <fullName evidence="3">Abscisic stress ripening protein</fullName>
    </submittedName>
</protein>
<name>A0A1I8AHI0_9BILA</name>
<evidence type="ECO:0000256" key="1">
    <source>
        <dbReference type="SAM" id="MobiDB-lite"/>
    </source>
</evidence>
<dbReference type="AlphaFoldDB" id="A0A1I8AHI0"/>
<reference evidence="3" key="1">
    <citation type="submission" date="2016-11" db="UniProtKB">
        <authorList>
            <consortium name="WormBaseParasite"/>
        </authorList>
    </citation>
    <scope>IDENTIFICATION</scope>
</reference>
<dbReference type="WBParaSite" id="L893_g5838.t1">
    <property type="protein sequence ID" value="L893_g5838.t1"/>
    <property type="gene ID" value="L893_g5838"/>
</dbReference>
<dbReference type="Proteomes" id="UP000095287">
    <property type="component" value="Unplaced"/>
</dbReference>